<proteinExistence type="predicted"/>
<evidence type="ECO:0008006" key="2">
    <source>
        <dbReference type="Google" id="ProtNLM"/>
    </source>
</evidence>
<dbReference type="PANTHER" id="PTHR36932:SF1">
    <property type="entry name" value="CAPSULAR POLYSACCHARIDE BIOSYNTHESIS PROTEIN"/>
    <property type="match status" value="1"/>
</dbReference>
<organism evidence="1">
    <name type="scientific">Proteus vulgaris</name>
    <dbReference type="NCBI Taxonomy" id="585"/>
    <lineage>
        <taxon>Bacteria</taxon>
        <taxon>Pseudomonadati</taxon>
        <taxon>Pseudomonadota</taxon>
        <taxon>Gammaproteobacteria</taxon>
        <taxon>Enterobacterales</taxon>
        <taxon>Morganellaceae</taxon>
        <taxon>Proteus</taxon>
    </lineage>
</organism>
<dbReference type="SUPFAM" id="SSF56801">
    <property type="entry name" value="Acetyl-CoA synthetase-like"/>
    <property type="match status" value="1"/>
</dbReference>
<dbReference type="PANTHER" id="PTHR36932">
    <property type="entry name" value="CAPSULAR POLYSACCHARIDE BIOSYNTHESIS PROTEIN"/>
    <property type="match status" value="1"/>
</dbReference>
<dbReference type="Gene3D" id="3.40.50.12780">
    <property type="entry name" value="N-terminal domain of ligase-like"/>
    <property type="match status" value="1"/>
</dbReference>
<dbReference type="InterPro" id="IPR042099">
    <property type="entry name" value="ANL_N_sf"/>
</dbReference>
<evidence type="ECO:0000313" key="1">
    <source>
        <dbReference type="EMBL" id="AXY99773.1"/>
    </source>
</evidence>
<name>A0A385JN70_PROVU</name>
<reference evidence="1" key="1">
    <citation type="journal article" date="2017" name="PLoS ONE">
        <title>Genetic diversity of the O antigens of Proteus species and the development of a suspension array for molecular serotyping.</title>
        <authorList>
            <person name="Yu X."/>
            <person name="Torzewska A."/>
            <person name="Zhang X."/>
            <person name="Yin Z."/>
            <person name="Drzewiecka D."/>
            <person name="Cao H."/>
            <person name="Liu B."/>
            <person name="Knirel Y.A."/>
            <person name="Rozalski A."/>
            <person name="Wang L."/>
        </authorList>
    </citation>
    <scope>NUCLEOTIDE SEQUENCE</scope>
    <source>
        <strain evidence="1">PrK 70/57</strain>
    </source>
</reference>
<dbReference type="AlphaFoldDB" id="A0A385JN70"/>
<dbReference type="EMBL" id="KY710715">
    <property type="protein sequence ID" value="AXY99773.1"/>
    <property type="molecule type" value="Genomic_DNA"/>
</dbReference>
<accession>A0A385JN70</accession>
<dbReference type="InterPro" id="IPR053158">
    <property type="entry name" value="CapK_Type1_Caps_Biosynth"/>
</dbReference>
<protein>
    <recommendedName>
        <fullName evidence="2">Phenylacetate--CoA ligase family protein</fullName>
    </recommendedName>
</protein>
<sequence>MINIKKIIYLIGEKSRNSSLRKIYKELKNSEFYSSEKLREIQFIRMKELLIFSYENSVFYKKIFDEINFDPYKDFNSILDIKKIPIINKEQLIKFNYDIHTIHNFKFKKTFFSETSGSSGQALTFYKDEEWDSYNRASIYRGLSWYDVKPYDKNGYFWGYNLKFIKKIKTYFLDFLLNRYRLFKYDDKDITTFLKKSSNTIYLSGYSSMIYEVAKIAKEKNIKLKKLKLIKGTSEKIYPHYNTETIAAFGLPIVSEYGSAESGIIAFECPYGNMHINEETCFVEEVEGEAIITNLIAKSFPTIRYNLGDYIKLSSTTCECGRSHRIIEEVIGRIGKNILGYNNKKYPSLTLYYIFKNMALNYKIELSYRCEQKKIGELNIFLEKELDANSLEKLNLEFKKYFGNNIYLNFFKVDSIKPKDKKLKDFESYID</sequence>